<keyword evidence="3" id="KW-1185">Reference proteome</keyword>
<feature type="transmembrane region" description="Helical" evidence="1">
    <location>
        <begin position="31"/>
        <end position="53"/>
    </location>
</feature>
<dbReference type="EMBL" id="KZ679683">
    <property type="protein sequence ID" value="PTB52743.1"/>
    <property type="molecule type" value="Genomic_DNA"/>
</dbReference>
<keyword evidence="1" id="KW-0472">Membrane</keyword>
<evidence type="ECO:0000313" key="2">
    <source>
        <dbReference type="EMBL" id="PTB52743.1"/>
    </source>
</evidence>
<evidence type="ECO:0000256" key="1">
    <source>
        <dbReference type="SAM" id="Phobius"/>
    </source>
</evidence>
<name>A0A2T4A6Y1_TRIHA</name>
<organism evidence="2 3">
    <name type="scientific">Trichoderma harzianum CBS 226.95</name>
    <dbReference type="NCBI Taxonomy" id="983964"/>
    <lineage>
        <taxon>Eukaryota</taxon>
        <taxon>Fungi</taxon>
        <taxon>Dikarya</taxon>
        <taxon>Ascomycota</taxon>
        <taxon>Pezizomycotina</taxon>
        <taxon>Sordariomycetes</taxon>
        <taxon>Hypocreomycetidae</taxon>
        <taxon>Hypocreales</taxon>
        <taxon>Hypocreaceae</taxon>
        <taxon>Trichoderma</taxon>
    </lineage>
</organism>
<protein>
    <submittedName>
        <fullName evidence="2">Uncharacterized protein</fullName>
    </submittedName>
</protein>
<dbReference type="GeneID" id="36621306"/>
<dbReference type="RefSeq" id="XP_024772420.1">
    <property type="nucleotide sequence ID" value="XM_024912747.1"/>
</dbReference>
<sequence length="63" mass="6622">MDAGEMLSTITGCSSRCTAGYYTLRRCGAPCVCVCVCCCFWLLSGSVAALFQVHSSPAIIPPL</sequence>
<proteinExistence type="predicted"/>
<dbReference type="AlphaFoldDB" id="A0A2T4A6Y1"/>
<evidence type="ECO:0000313" key="3">
    <source>
        <dbReference type="Proteomes" id="UP000241690"/>
    </source>
</evidence>
<keyword evidence="1" id="KW-0812">Transmembrane</keyword>
<keyword evidence="1" id="KW-1133">Transmembrane helix</keyword>
<reference evidence="2 3" key="1">
    <citation type="submission" date="2016-07" db="EMBL/GenBank/DDBJ databases">
        <title>Multiple horizontal gene transfer events from other fungi enriched the ability of initially mycotrophic Trichoderma (Ascomycota) to feed on dead plant biomass.</title>
        <authorList>
            <consortium name="DOE Joint Genome Institute"/>
            <person name="Aerts A."/>
            <person name="Atanasova L."/>
            <person name="Chenthamara K."/>
            <person name="Zhang J."/>
            <person name="Grujic M."/>
            <person name="Henrissat B."/>
            <person name="Kuo A."/>
            <person name="Salamov A."/>
            <person name="Lipzen A."/>
            <person name="Labutti K."/>
            <person name="Barry K."/>
            <person name="Miao Y."/>
            <person name="Rahimi M.J."/>
            <person name="Shen Q."/>
            <person name="Grigoriev I.V."/>
            <person name="Kubicek C.P."/>
            <person name="Druzhinina I.S."/>
        </authorList>
    </citation>
    <scope>NUCLEOTIDE SEQUENCE [LARGE SCALE GENOMIC DNA]</scope>
    <source>
        <strain evidence="2 3">CBS 226.95</strain>
    </source>
</reference>
<gene>
    <name evidence="2" type="ORF">M431DRAFT_147226</name>
</gene>
<accession>A0A2T4A6Y1</accession>
<dbReference type="Proteomes" id="UP000241690">
    <property type="component" value="Unassembled WGS sequence"/>
</dbReference>